<protein>
    <submittedName>
        <fullName evidence="2">ABC transporter substrate-binding protein</fullName>
    </submittedName>
</protein>
<feature type="signal peptide" evidence="1">
    <location>
        <begin position="1"/>
        <end position="31"/>
    </location>
</feature>
<proteinExistence type="predicted"/>
<dbReference type="RefSeq" id="WP_274492173.1">
    <property type="nucleotide sequence ID" value="NZ_CP118166.1"/>
</dbReference>
<dbReference type="PROSITE" id="PS51318">
    <property type="entry name" value="TAT"/>
    <property type="match status" value="1"/>
</dbReference>
<dbReference type="Proteomes" id="UP001214043">
    <property type="component" value="Chromosome"/>
</dbReference>
<dbReference type="PANTHER" id="PTHR36573:SF1">
    <property type="entry name" value="INTERMEMBRANE PHOSPHOLIPID TRANSPORT SYSTEM BINDING PROTEIN MLAC"/>
    <property type="match status" value="1"/>
</dbReference>
<evidence type="ECO:0000256" key="1">
    <source>
        <dbReference type="SAM" id="SignalP"/>
    </source>
</evidence>
<evidence type="ECO:0000313" key="2">
    <source>
        <dbReference type="EMBL" id="WDI30372.1"/>
    </source>
</evidence>
<name>A0AAF0CG68_9PROT</name>
<dbReference type="PANTHER" id="PTHR36573">
    <property type="entry name" value="INTERMEMBRANE PHOSPHOLIPID TRANSPORT SYSTEM BINDING PROTEIN MLAC"/>
    <property type="match status" value="1"/>
</dbReference>
<accession>A0AAF0CG68</accession>
<organism evidence="2 3">
    <name type="scientific">Hyphococcus flavus</name>
    <dbReference type="NCBI Taxonomy" id="1866326"/>
    <lineage>
        <taxon>Bacteria</taxon>
        <taxon>Pseudomonadati</taxon>
        <taxon>Pseudomonadota</taxon>
        <taxon>Alphaproteobacteria</taxon>
        <taxon>Parvularculales</taxon>
        <taxon>Parvularculaceae</taxon>
        <taxon>Hyphococcus</taxon>
    </lineage>
</organism>
<dbReference type="EMBL" id="CP118166">
    <property type="protein sequence ID" value="WDI30372.1"/>
    <property type="molecule type" value="Genomic_DNA"/>
</dbReference>
<dbReference type="Gene3D" id="3.10.450.710">
    <property type="entry name" value="Tgt2/MlaC"/>
    <property type="match status" value="1"/>
</dbReference>
<reference evidence="2" key="1">
    <citation type="submission" date="2023-02" db="EMBL/GenBank/DDBJ databases">
        <title>Genome sequence of Hyphococcus flavus.</title>
        <authorList>
            <person name="Rong J.-C."/>
            <person name="Zhao Q."/>
            <person name="Yi M."/>
            <person name="Wu J.-Y."/>
        </authorList>
    </citation>
    <scope>NUCLEOTIDE SEQUENCE</scope>
    <source>
        <strain evidence="2">MCCC 1K03223</strain>
    </source>
</reference>
<evidence type="ECO:0000313" key="3">
    <source>
        <dbReference type="Proteomes" id="UP001214043"/>
    </source>
</evidence>
<dbReference type="InterPro" id="IPR042245">
    <property type="entry name" value="Tgt2/MlaC_sf"/>
</dbReference>
<dbReference type="InterPro" id="IPR008869">
    <property type="entry name" value="MlaC/ttg2D"/>
</dbReference>
<dbReference type="InterPro" id="IPR006311">
    <property type="entry name" value="TAT_signal"/>
</dbReference>
<dbReference type="Pfam" id="PF05494">
    <property type="entry name" value="MlaC"/>
    <property type="match status" value="1"/>
</dbReference>
<keyword evidence="3" id="KW-1185">Reference proteome</keyword>
<gene>
    <name evidence="2" type="ORF">PUV54_10415</name>
</gene>
<feature type="chain" id="PRO_5042127061" evidence="1">
    <location>
        <begin position="32"/>
        <end position="212"/>
    </location>
</feature>
<dbReference type="KEGG" id="hfl:PUV54_10415"/>
<sequence>MRYQSQRRSFLKYTLAASAALFAIGQTTAFADQAAEDFVQGILDEAEPILDAPTQQELLDGVENLVAQYVDMRRIGRFVLGQYARQMTDAQAEEYFPLFQQYATIIYQNTLSDYEGQRIVVTGSVDRSERDIIVNSKLANPEPGAAFANAVIHWRVYRDRDGNMSVVDAGADNVWLAIEQRSQFTSLIANNGGGAAGIDALIAEIRSRVNED</sequence>
<dbReference type="AlphaFoldDB" id="A0AAF0CG68"/>
<keyword evidence="1" id="KW-0732">Signal</keyword>